<dbReference type="InterPro" id="IPR003594">
    <property type="entry name" value="HATPase_dom"/>
</dbReference>
<dbReference type="PANTHER" id="PTHR35526:SF3">
    <property type="entry name" value="ANTI-SIGMA-F FACTOR RSBW"/>
    <property type="match status" value="1"/>
</dbReference>
<proteinExistence type="predicted"/>
<dbReference type="SUPFAM" id="SSF55874">
    <property type="entry name" value="ATPase domain of HSP90 chaperone/DNA topoisomerase II/histidine kinase"/>
    <property type="match status" value="1"/>
</dbReference>
<dbReference type="RefSeq" id="WP_086788811.1">
    <property type="nucleotide sequence ID" value="NZ_JAGIOO010000001.1"/>
</dbReference>
<feature type="domain" description="Histidine kinase/HSP90-like ATPase" evidence="2">
    <location>
        <begin position="15"/>
        <end position="109"/>
    </location>
</feature>
<accession>A0ABS5AR49</accession>
<name>A0ABS5AR49_9PSEU</name>
<reference evidence="3 4" key="1">
    <citation type="submission" date="2021-03" db="EMBL/GenBank/DDBJ databases">
        <title>Sequencing the genomes of 1000 actinobacteria strains.</title>
        <authorList>
            <person name="Klenk H.-P."/>
        </authorList>
    </citation>
    <scope>NUCLEOTIDE SEQUENCE [LARGE SCALE GENOMIC DNA]</scope>
    <source>
        <strain evidence="3 4">DSM 44580</strain>
    </source>
</reference>
<dbReference type="InterPro" id="IPR050267">
    <property type="entry name" value="Anti-sigma-factor_SerPK"/>
</dbReference>
<protein>
    <submittedName>
        <fullName evidence="3">Anti-sigma regulatory factor (Ser/Thr protein kinase)</fullName>
    </submittedName>
</protein>
<evidence type="ECO:0000313" key="3">
    <source>
        <dbReference type="EMBL" id="MBP2478180.1"/>
    </source>
</evidence>
<dbReference type="InterPro" id="IPR036890">
    <property type="entry name" value="HATPase_C_sf"/>
</dbReference>
<keyword evidence="1" id="KW-0808">Transferase</keyword>
<dbReference type="Gene3D" id="3.30.565.10">
    <property type="entry name" value="Histidine kinase-like ATPase, C-terminal domain"/>
    <property type="match status" value="1"/>
</dbReference>
<dbReference type="Proteomes" id="UP001519363">
    <property type="component" value="Unassembled WGS sequence"/>
</dbReference>
<gene>
    <name evidence="3" type="ORF">JOF53_007052</name>
</gene>
<dbReference type="EMBL" id="JAGIOO010000001">
    <property type="protein sequence ID" value="MBP2478180.1"/>
    <property type="molecule type" value="Genomic_DNA"/>
</dbReference>
<dbReference type="PANTHER" id="PTHR35526">
    <property type="entry name" value="ANTI-SIGMA-F FACTOR RSBW-RELATED"/>
    <property type="match status" value="1"/>
</dbReference>
<comment type="caution">
    <text evidence="3">The sequence shown here is derived from an EMBL/GenBank/DDBJ whole genome shotgun (WGS) entry which is preliminary data.</text>
</comment>
<dbReference type="CDD" id="cd16936">
    <property type="entry name" value="HATPase_RsbW-like"/>
    <property type="match status" value="1"/>
</dbReference>
<keyword evidence="1" id="KW-0418">Kinase</keyword>
<organism evidence="3 4">
    <name type="scientific">Crossiella equi</name>
    <dbReference type="NCBI Taxonomy" id="130796"/>
    <lineage>
        <taxon>Bacteria</taxon>
        <taxon>Bacillati</taxon>
        <taxon>Actinomycetota</taxon>
        <taxon>Actinomycetes</taxon>
        <taxon>Pseudonocardiales</taxon>
        <taxon>Pseudonocardiaceae</taxon>
        <taxon>Crossiella</taxon>
    </lineage>
</organism>
<evidence type="ECO:0000259" key="2">
    <source>
        <dbReference type="Pfam" id="PF13581"/>
    </source>
</evidence>
<keyword evidence="1" id="KW-0723">Serine/threonine-protein kinase</keyword>
<evidence type="ECO:0000256" key="1">
    <source>
        <dbReference type="ARBA" id="ARBA00022527"/>
    </source>
</evidence>
<dbReference type="Pfam" id="PF13581">
    <property type="entry name" value="HATPase_c_2"/>
    <property type="match status" value="1"/>
</dbReference>
<sequence>MSARPAESSIALEVTSAACRQARVLVRDTLTGWDLPAPVIEDAMLVASELVANVVDHANGPLRLEVRPSGNGVLVRVSDGSGVPPVLHRGPLDSVRQRGLQLVEALSVRWGHTPVAGGKIVWAELAG</sequence>
<keyword evidence="4" id="KW-1185">Reference proteome</keyword>
<evidence type="ECO:0000313" key="4">
    <source>
        <dbReference type="Proteomes" id="UP001519363"/>
    </source>
</evidence>